<keyword evidence="2" id="KW-1003">Cell membrane</keyword>
<comment type="caution">
    <text evidence="8">The sequence shown here is derived from an EMBL/GenBank/DDBJ whole genome shotgun (WGS) entry which is preliminary data.</text>
</comment>
<reference evidence="8 9" key="1">
    <citation type="journal article" date="2019" name="J. Oral Microbiol.">
        <title>Role of OmpA1 and OmpA2 in Aggregatibacter actinomycetemcomitans and Aggregatibacter aphrophilus serum resistance.</title>
        <authorList>
            <person name="Lindholm M."/>
            <person name="Min Aung K."/>
            <person name="Nyunt Wai S."/>
            <person name="Oscarsson J."/>
        </authorList>
    </citation>
    <scope>NUCLEOTIDE SEQUENCE [LARGE SCALE GENOMIC DNA]</scope>
    <source>
        <strain evidence="8 9">HK83</strain>
    </source>
</reference>
<evidence type="ECO:0000313" key="9">
    <source>
        <dbReference type="Proteomes" id="UP000274211"/>
    </source>
</evidence>
<evidence type="ECO:0000256" key="2">
    <source>
        <dbReference type="ARBA" id="ARBA00022475"/>
    </source>
</evidence>
<evidence type="ECO:0000256" key="5">
    <source>
        <dbReference type="ARBA" id="ARBA00023136"/>
    </source>
</evidence>
<name>A0ABX9VUL1_AGGAP</name>
<dbReference type="Pfam" id="PF00482">
    <property type="entry name" value="T2SSF"/>
    <property type="match status" value="1"/>
</dbReference>
<dbReference type="InterPro" id="IPR018076">
    <property type="entry name" value="T2SS_GspF_dom"/>
</dbReference>
<feature type="transmembrane region" description="Helical" evidence="6">
    <location>
        <begin position="261"/>
        <end position="281"/>
    </location>
</feature>
<evidence type="ECO:0000256" key="3">
    <source>
        <dbReference type="ARBA" id="ARBA00022692"/>
    </source>
</evidence>
<dbReference type="PANTHER" id="PTHR35007:SF2">
    <property type="entry name" value="PILUS ASSEMBLE PROTEIN"/>
    <property type="match status" value="1"/>
</dbReference>
<comment type="subcellular location">
    <subcellularLocation>
        <location evidence="1">Cell membrane</location>
        <topology evidence="1">Multi-pass membrane protein</topology>
    </subcellularLocation>
</comment>
<feature type="transmembrane region" description="Helical" evidence="6">
    <location>
        <begin position="6"/>
        <end position="24"/>
    </location>
</feature>
<evidence type="ECO:0000256" key="4">
    <source>
        <dbReference type="ARBA" id="ARBA00022989"/>
    </source>
</evidence>
<evidence type="ECO:0000256" key="1">
    <source>
        <dbReference type="ARBA" id="ARBA00004651"/>
    </source>
</evidence>
<dbReference type="RefSeq" id="WP_050693260.1">
    <property type="nucleotide sequence ID" value="NZ_CAUUMV010000024.1"/>
</dbReference>
<protein>
    <submittedName>
        <fullName evidence="8">Type II secretion system F family protein</fullName>
    </submittedName>
</protein>
<evidence type="ECO:0000256" key="6">
    <source>
        <dbReference type="SAM" id="Phobius"/>
    </source>
</evidence>
<feature type="transmembrane region" description="Helical" evidence="6">
    <location>
        <begin position="82"/>
        <end position="99"/>
    </location>
</feature>
<proteinExistence type="predicted"/>
<dbReference type="Proteomes" id="UP000274211">
    <property type="component" value="Unassembled WGS sequence"/>
</dbReference>
<feature type="transmembrane region" description="Helical" evidence="6">
    <location>
        <begin position="111"/>
        <end position="134"/>
    </location>
</feature>
<keyword evidence="3 6" id="KW-0812">Transmembrane</keyword>
<keyword evidence="9" id="KW-1185">Reference proteome</keyword>
<dbReference type="PANTHER" id="PTHR35007">
    <property type="entry name" value="INTEGRAL MEMBRANE PROTEIN-RELATED"/>
    <property type="match status" value="1"/>
</dbReference>
<organism evidence="8 9">
    <name type="scientific">Aggregatibacter aphrophilus</name>
    <name type="common">Haemophilus aphrophilus</name>
    <dbReference type="NCBI Taxonomy" id="732"/>
    <lineage>
        <taxon>Bacteria</taxon>
        <taxon>Pseudomonadati</taxon>
        <taxon>Pseudomonadota</taxon>
        <taxon>Gammaproteobacteria</taxon>
        <taxon>Pasteurellales</taxon>
        <taxon>Pasteurellaceae</taxon>
        <taxon>Aggregatibacter</taxon>
    </lineage>
</organism>
<dbReference type="EMBL" id="QMGS01000058">
    <property type="protein sequence ID" value="RMW86015.1"/>
    <property type="molecule type" value="Genomic_DNA"/>
</dbReference>
<feature type="domain" description="Type II secretion system protein GspF" evidence="7">
    <location>
        <begin position="148"/>
        <end position="276"/>
    </location>
</feature>
<evidence type="ECO:0000259" key="7">
    <source>
        <dbReference type="Pfam" id="PF00482"/>
    </source>
</evidence>
<keyword evidence="5 6" id="KW-0472">Membrane</keyword>
<sequence length="288" mass="32089">MTLKLLLSYTLLAIFGIIILFAALSARKKFLHSREVILGERPKDTNEDEDNRGKTKQQIELELLLINNNPVLKTLGIIDKNIKVKLLIMMALCGAYYLYLLNNGSSDGSSLLIGFLTILVVTIIIPGILINSILKSKIKKIMNDLAGFIDLVAVNVQTGISIEAALKQVATDFKTLNPDLTYVMLRIIRKSEITGMSQALQDLSISLPTTEIRMFCTVMQQSLNFGSSIYHQLIQLSSDIRELQLLTIEEKLGTLAAKMSIPLILFIMFPIIILILAPGVMRVFPHVF</sequence>
<gene>
    <name evidence="8" type="ORF">DOL88_05935</name>
</gene>
<keyword evidence="4 6" id="KW-1133">Transmembrane helix</keyword>
<evidence type="ECO:0000313" key="8">
    <source>
        <dbReference type="EMBL" id="RMW86015.1"/>
    </source>
</evidence>
<accession>A0ABX9VUL1</accession>